<dbReference type="EMBL" id="CAJNOH010000087">
    <property type="protein sequence ID" value="CAF0855358.1"/>
    <property type="molecule type" value="Genomic_DNA"/>
</dbReference>
<evidence type="ECO:0000256" key="1">
    <source>
        <dbReference type="SAM" id="MobiDB-lite"/>
    </source>
</evidence>
<feature type="domain" description="Dipeptidylpeptidase IV N-terminal" evidence="2">
    <location>
        <begin position="64"/>
        <end position="136"/>
    </location>
</feature>
<gene>
    <name evidence="3" type="ORF">PYM288_LOCUS7272</name>
</gene>
<evidence type="ECO:0000313" key="4">
    <source>
        <dbReference type="Proteomes" id="UP000663854"/>
    </source>
</evidence>
<evidence type="ECO:0000313" key="3">
    <source>
        <dbReference type="EMBL" id="CAF0855358.1"/>
    </source>
</evidence>
<sequence>MRDPKWIGSSPTNAFWSPDSKSVFFSWNPKGAVSDSVYTFSVGGGEPQKAGYFEAQKMNALNNAVYNNSNTQMVYVYRGDLFLVDIKTGKTTRITQTEEFESGPKFIQKDEWIVYNRSQNLYGWNTKTGITLQLTNITSGAETAAAPAAGGGGAGRGGGGGGFGGGAAGPRPTGAAGGAAVAGGTQEQWLRQQQLDLMQKRIR</sequence>
<feature type="region of interest" description="Disordered" evidence="1">
    <location>
        <begin position="160"/>
        <end position="185"/>
    </location>
</feature>
<protein>
    <recommendedName>
        <fullName evidence="2">Dipeptidylpeptidase IV N-terminal domain-containing protein</fullName>
    </recommendedName>
</protein>
<accession>A0A813WLF8</accession>
<dbReference type="Gene3D" id="2.140.10.30">
    <property type="entry name" value="Dipeptidylpeptidase IV, N-terminal domain"/>
    <property type="match status" value="1"/>
</dbReference>
<name>A0A813WLF8_9BILA</name>
<reference evidence="3" key="1">
    <citation type="submission" date="2021-02" db="EMBL/GenBank/DDBJ databases">
        <authorList>
            <person name="Nowell W R."/>
        </authorList>
    </citation>
    <scope>NUCLEOTIDE SEQUENCE</scope>
</reference>
<comment type="caution">
    <text evidence="3">The sequence shown here is derived from an EMBL/GenBank/DDBJ whole genome shotgun (WGS) entry which is preliminary data.</text>
</comment>
<evidence type="ECO:0000259" key="2">
    <source>
        <dbReference type="Pfam" id="PF00930"/>
    </source>
</evidence>
<dbReference type="Proteomes" id="UP000663854">
    <property type="component" value="Unassembled WGS sequence"/>
</dbReference>
<proteinExistence type="predicted"/>
<dbReference type="AlphaFoldDB" id="A0A813WLF8"/>
<organism evidence="3 4">
    <name type="scientific">Rotaria sordida</name>
    <dbReference type="NCBI Taxonomy" id="392033"/>
    <lineage>
        <taxon>Eukaryota</taxon>
        <taxon>Metazoa</taxon>
        <taxon>Spiralia</taxon>
        <taxon>Gnathifera</taxon>
        <taxon>Rotifera</taxon>
        <taxon>Eurotatoria</taxon>
        <taxon>Bdelloidea</taxon>
        <taxon>Philodinida</taxon>
        <taxon>Philodinidae</taxon>
        <taxon>Rotaria</taxon>
    </lineage>
</organism>
<dbReference type="GO" id="GO:0006508">
    <property type="term" value="P:proteolysis"/>
    <property type="evidence" value="ECO:0007669"/>
    <property type="project" value="InterPro"/>
</dbReference>
<dbReference type="InterPro" id="IPR002469">
    <property type="entry name" value="Peptidase_S9B_N"/>
</dbReference>
<dbReference type="Pfam" id="PF00930">
    <property type="entry name" value="DPPIV_N"/>
    <property type="match status" value="1"/>
</dbReference>
<dbReference type="SUPFAM" id="SSF82171">
    <property type="entry name" value="DPP6 N-terminal domain-like"/>
    <property type="match status" value="1"/>
</dbReference>